<dbReference type="RefSeq" id="WP_153386478.1">
    <property type="nucleotide sequence ID" value="NZ_WIWC01000011.1"/>
</dbReference>
<evidence type="ECO:0000256" key="2">
    <source>
        <dbReference type="ARBA" id="ARBA00005558"/>
    </source>
</evidence>
<evidence type="ECO:0000256" key="3">
    <source>
        <dbReference type="ARBA" id="ARBA00022525"/>
    </source>
</evidence>
<dbReference type="InterPro" id="IPR050708">
    <property type="entry name" value="T6SS_VgrG/RHS"/>
</dbReference>
<evidence type="ECO:0000313" key="6">
    <source>
        <dbReference type="EMBL" id="MQT80303.1"/>
    </source>
</evidence>
<dbReference type="InterPro" id="IPR037026">
    <property type="entry name" value="Vgr_OB-fold_dom_sf"/>
</dbReference>
<feature type="domain" description="Gp5/Type VI secretion system Vgr C-terminal trimerisation" evidence="5">
    <location>
        <begin position="474"/>
        <end position="581"/>
    </location>
</feature>
<dbReference type="AlphaFoldDB" id="A0A6A7YVC3"/>
<dbReference type="SUPFAM" id="SSF69349">
    <property type="entry name" value="Phage fibre proteins"/>
    <property type="match status" value="1"/>
</dbReference>
<dbReference type="EMBL" id="WIWC01000011">
    <property type="protein sequence ID" value="MQT80303.1"/>
    <property type="molecule type" value="Genomic_DNA"/>
</dbReference>
<dbReference type="Pfam" id="PF04717">
    <property type="entry name" value="Phage_base_V"/>
    <property type="match status" value="1"/>
</dbReference>
<protein>
    <submittedName>
        <fullName evidence="6">Type VI secretion system tip protein VgrG</fullName>
    </submittedName>
</protein>
<dbReference type="SUPFAM" id="SSF69279">
    <property type="entry name" value="Phage tail proteins"/>
    <property type="match status" value="2"/>
</dbReference>
<dbReference type="PANTHER" id="PTHR32305">
    <property type="match status" value="1"/>
</dbReference>
<evidence type="ECO:0000256" key="1">
    <source>
        <dbReference type="ARBA" id="ARBA00004613"/>
    </source>
</evidence>
<dbReference type="Pfam" id="PF22178">
    <property type="entry name" value="Gp5_trimer_C"/>
    <property type="match status" value="1"/>
</dbReference>
<gene>
    <name evidence="6" type="primary">tssI</name>
    <name evidence="6" type="ORF">GHN86_09565</name>
</gene>
<evidence type="ECO:0000259" key="4">
    <source>
        <dbReference type="Pfam" id="PF04717"/>
    </source>
</evidence>
<dbReference type="InterPro" id="IPR017847">
    <property type="entry name" value="T6SS_RhsGE_Vgr_subset"/>
</dbReference>
<dbReference type="GO" id="GO:0005576">
    <property type="term" value="C:extracellular region"/>
    <property type="evidence" value="ECO:0007669"/>
    <property type="project" value="UniProtKB-SubCell"/>
</dbReference>
<dbReference type="SUPFAM" id="SSF69255">
    <property type="entry name" value="gp5 N-terminal domain-like"/>
    <property type="match status" value="1"/>
</dbReference>
<comment type="subcellular location">
    <subcellularLocation>
        <location evidence="1">Secreted</location>
    </subcellularLocation>
</comment>
<dbReference type="PANTHER" id="PTHR32305:SF15">
    <property type="entry name" value="PROTEIN RHSA-RELATED"/>
    <property type="match status" value="1"/>
</dbReference>
<feature type="domain" description="Gp5/Type VI secretion system Vgr protein OB-fold" evidence="4">
    <location>
        <begin position="388"/>
        <end position="456"/>
    </location>
</feature>
<dbReference type="Gene3D" id="2.40.50.230">
    <property type="entry name" value="Gp5 N-terminal domain"/>
    <property type="match status" value="1"/>
</dbReference>
<dbReference type="InterPro" id="IPR006531">
    <property type="entry name" value="Gp5/Vgr_OB"/>
</dbReference>
<organism evidence="6">
    <name type="scientific">Pseudomonas helleri</name>
    <dbReference type="NCBI Taxonomy" id="1608996"/>
    <lineage>
        <taxon>Bacteria</taxon>
        <taxon>Pseudomonadati</taxon>
        <taxon>Pseudomonadota</taxon>
        <taxon>Gammaproteobacteria</taxon>
        <taxon>Pseudomonadales</taxon>
        <taxon>Pseudomonadaceae</taxon>
        <taxon>Pseudomonas</taxon>
    </lineage>
</organism>
<dbReference type="Gene3D" id="2.30.110.50">
    <property type="match status" value="1"/>
</dbReference>
<dbReference type="Gene3D" id="3.55.50.10">
    <property type="entry name" value="Baseplate protein-like domains"/>
    <property type="match status" value="1"/>
</dbReference>
<evidence type="ECO:0000259" key="5">
    <source>
        <dbReference type="Pfam" id="PF22178"/>
    </source>
</evidence>
<dbReference type="Gene3D" id="4.10.220.110">
    <property type="match status" value="1"/>
</dbReference>
<dbReference type="InterPro" id="IPR006533">
    <property type="entry name" value="T6SS_Vgr_RhsGE"/>
</dbReference>
<keyword evidence="3" id="KW-0964">Secreted</keyword>
<name>A0A6A7YVC3_9PSED</name>
<comment type="similarity">
    <text evidence="2">Belongs to the VgrG protein family.</text>
</comment>
<dbReference type="Pfam" id="PF05954">
    <property type="entry name" value="Phage_GPD"/>
    <property type="match status" value="1"/>
</dbReference>
<reference evidence="6" key="1">
    <citation type="submission" date="2019-10" db="EMBL/GenBank/DDBJ databases">
        <title>Evaluation of single-gene subtyping targets for Pseudomonas.</title>
        <authorList>
            <person name="Reichler S.J."/>
            <person name="Orsi R.H."/>
            <person name="Wiedmann M."/>
            <person name="Martin N.H."/>
            <person name="Murphy S.I."/>
        </authorList>
    </citation>
    <scope>NUCLEOTIDE SEQUENCE</scope>
    <source>
        <strain evidence="6">FSL R10-2339</strain>
    </source>
</reference>
<dbReference type="InterPro" id="IPR054030">
    <property type="entry name" value="Gp5_Vgr_C"/>
</dbReference>
<sequence>MSASARQHRFSLTIQGCQHELRVLAFNGDESISRPFCFALELVSEHPALDFDLLMHHTAFLAFDEQGSGIHGHIHSVKRHSPGARLTRYDLTLVPSLAYLAHRTNHRIFQNLSVAQIIEQLFNEHGILSNAYTFAAFSPSPPREYCVQYGESDLYFIQRLCFEEGYHYYFKHSPDGHLLVFGDKQQAFTPPKEVTPFVQNDGMVAAGPSINHFAASVSNCIKRTVQRDYDFQTASRTLEADSSGPLDGSPFESYIYPGGFKNKARGEQLCQIVLEQHQTGYYQSRGSSDQPILSSGHFLQMSESPREDWNRRWLLTRVHHEGKQPQVLEEQGQVSPPGEPGEWTLGYRNTFKAIPADVTYRSQEIYPKQRIAGSQTARVTGPVGEEIHCDEFGRVRVKFHWDRSGIENEQSSCWVRVSSSWAGEYYGAVTTPRVGMEVQVVYIEGDPEMPVISACLANSINPVPLDLPAEQSQSVFRSHSTPGGRGHNELRIEDRQRQELIRVHAQRDMQQHIRHDSHVHIEGQHQVTVVGDSVTVLQGEEHLTITSDRAVHIKASDHLQVAGSSHTRVGSVMTVEAGQHVHIKAGAHCVVDAGANMSLMAGGEHLVINPSGIFTSSSIQEGGKPVRGVPAMPLLPGQFAHDLPPEALPLHIAPSQLALMAATHDLGADICPLCEACRNGLCVPEGAAQ</sequence>
<comment type="caution">
    <text evidence="6">The sequence shown here is derived from an EMBL/GenBank/DDBJ whole genome shotgun (WGS) entry which is preliminary data.</text>
</comment>
<accession>A0A6A7YVC3</accession>
<dbReference type="NCBIfam" id="TIGR01646">
    <property type="entry name" value="vgr_GE"/>
    <property type="match status" value="1"/>
</dbReference>
<proteinExistence type="inferred from homology"/>
<dbReference type="NCBIfam" id="TIGR03361">
    <property type="entry name" value="VI_Rhs_Vgr"/>
    <property type="match status" value="1"/>
</dbReference>